<reference evidence="4" key="1">
    <citation type="submission" date="2006-05" db="EMBL/GenBank/DDBJ databases">
        <title>Annotation of the draft genome assembly of Desulfuromonas acetoxidans DSM 684.</title>
        <authorList>
            <consortium name="US DOE Joint Genome Institute (JGI-ORNL)"/>
            <person name="Larimer F."/>
            <person name="Land M."/>
            <person name="Hauser L."/>
        </authorList>
    </citation>
    <scope>NUCLEOTIDE SEQUENCE [LARGE SCALE GENOMIC DNA]</scope>
    <source>
        <strain evidence="4">DSM 684</strain>
    </source>
</reference>
<evidence type="ECO:0000313" key="5">
    <source>
        <dbReference type="Proteomes" id="UP000005695"/>
    </source>
</evidence>
<sequence>MQRFRSTKTLEKLSLKPVRYFLAFFVVIALLAAIVFLANSYQTTLTEHRQRLAYLNHLEVQDTQLTLQQYESLLRIAGNRLVEAGVDENPENGRNSIESMKSINKGLGGFGIARPDGQLLLVSTIPPGVPLPNLLKKEESRAGYLEVLEQDYLVLGRTYFMPELGRWVLPMRVALRDPKTHEVHHVMIAGLALADRSSLWHHGALEEGLVTQVIREKDGYIVARNPLDDDPGNVFLQSLDDETLEALRRYRLQPDQLVEINKGYHCLVSYIEKYGLYIVTEEPLDLLYRAWLQNSLPVLGALLAVNLLCFVVFRYISNLYRRTQTQILFQATHDALTGLPNRRMVYEEISQTITECEVTRHRFAVLFLDLDNFKRINDNFGHAIGDEALKKMAQHLSENPQCHLVGRQGGDEFIVITPQLADHRGIQQVVRNVLQAAQKTLTIEHYEINLGTSIGVGVYPDDGDNAEALLRCADLALYKSKTVKRGEFLFYSAEMNEQAQRRLLVENQLRKGLEREELTVYYQPLYQPQTDQVTCCEALLRWNNPELGPVRPDEFIEVAEESGQIEALGQFVLNRALTDISQLNLQRHTPMQVAVNISAKQLLYSPIVEQLQQALSHQSLDASLLKIEITESVLIADFETAVMVLRQIRQLGVHVALDDFGTGYSSLAYLSRLPCEEIKIDKEFVQNMLIHRDDENLVQSIIAMAKALNRRVVAEGVETLEHLEKLTLFGCDYIQGYYISPPVPLDAFSRFLDDMASARNDEDL</sequence>
<evidence type="ECO:0000313" key="4">
    <source>
        <dbReference type="EMBL" id="EAT17268.1"/>
    </source>
</evidence>
<feature type="domain" description="GGDEF" evidence="3">
    <location>
        <begin position="361"/>
        <end position="493"/>
    </location>
</feature>
<dbReference type="SUPFAM" id="SSF55073">
    <property type="entry name" value="Nucleotide cyclase"/>
    <property type="match status" value="1"/>
</dbReference>
<dbReference type="InterPro" id="IPR000160">
    <property type="entry name" value="GGDEF_dom"/>
</dbReference>
<dbReference type="EMBL" id="AAEW02000001">
    <property type="protein sequence ID" value="EAT17268.1"/>
    <property type="molecule type" value="Genomic_DNA"/>
</dbReference>
<name>Q1K435_DESA6</name>
<dbReference type="Pfam" id="PF00563">
    <property type="entry name" value="EAL"/>
    <property type="match status" value="1"/>
</dbReference>
<dbReference type="InterPro" id="IPR029787">
    <property type="entry name" value="Nucleotide_cyclase"/>
</dbReference>
<dbReference type="InterPro" id="IPR043128">
    <property type="entry name" value="Rev_trsase/Diguanyl_cyclase"/>
</dbReference>
<dbReference type="Gene3D" id="3.30.70.270">
    <property type="match status" value="1"/>
</dbReference>
<dbReference type="Pfam" id="PF00990">
    <property type="entry name" value="GGDEF"/>
    <property type="match status" value="1"/>
</dbReference>
<reference evidence="4" key="2">
    <citation type="submission" date="2006-05" db="EMBL/GenBank/DDBJ databases">
        <title>Sequencing of the draft genome and assembly of Desulfuromonas acetoxidans DSM 684.</title>
        <authorList>
            <consortium name="US DOE Joint Genome Institute (JGI-PGF)"/>
            <person name="Copeland A."/>
            <person name="Lucas S."/>
            <person name="Lapidus A."/>
            <person name="Barry K."/>
            <person name="Detter J.C."/>
            <person name="Glavina del Rio T."/>
            <person name="Hammon N."/>
            <person name="Israni S."/>
            <person name="Dalin E."/>
            <person name="Tice H."/>
            <person name="Bruce D."/>
            <person name="Pitluck S."/>
            <person name="Richardson P."/>
        </authorList>
    </citation>
    <scope>NUCLEOTIDE SEQUENCE [LARGE SCALE GENOMIC DNA]</scope>
    <source>
        <strain evidence="4">DSM 684</strain>
    </source>
</reference>
<feature type="transmembrane region" description="Helical" evidence="1">
    <location>
        <begin position="20"/>
        <end position="41"/>
    </location>
</feature>
<evidence type="ECO:0000259" key="2">
    <source>
        <dbReference type="PROSITE" id="PS50883"/>
    </source>
</evidence>
<dbReference type="PROSITE" id="PS50883">
    <property type="entry name" value="EAL"/>
    <property type="match status" value="1"/>
</dbReference>
<evidence type="ECO:0000259" key="3">
    <source>
        <dbReference type="PROSITE" id="PS50887"/>
    </source>
</evidence>
<dbReference type="SUPFAM" id="SSF141868">
    <property type="entry name" value="EAL domain-like"/>
    <property type="match status" value="1"/>
</dbReference>
<comment type="caution">
    <text evidence="4">The sequence shown here is derived from an EMBL/GenBank/DDBJ whole genome shotgun (WGS) entry which is preliminary data.</text>
</comment>
<dbReference type="InterPro" id="IPR001633">
    <property type="entry name" value="EAL_dom"/>
</dbReference>
<gene>
    <name evidence="4" type="ORF">Dace_3134</name>
</gene>
<dbReference type="PANTHER" id="PTHR44757">
    <property type="entry name" value="DIGUANYLATE CYCLASE DGCP"/>
    <property type="match status" value="1"/>
</dbReference>
<proteinExistence type="predicted"/>
<feature type="domain" description="EAL" evidence="2">
    <location>
        <begin position="502"/>
        <end position="756"/>
    </location>
</feature>
<dbReference type="CDD" id="cd01949">
    <property type="entry name" value="GGDEF"/>
    <property type="match status" value="1"/>
</dbReference>
<dbReference type="RefSeq" id="WP_005997523.1">
    <property type="nucleotide sequence ID" value="NZ_AAEW02000001.1"/>
</dbReference>
<dbReference type="AlphaFoldDB" id="Q1K435"/>
<dbReference type="NCBIfam" id="TIGR00254">
    <property type="entry name" value="GGDEF"/>
    <property type="match status" value="1"/>
</dbReference>
<keyword evidence="5" id="KW-1185">Reference proteome</keyword>
<dbReference type="InterPro" id="IPR052155">
    <property type="entry name" value="Biofilm_reg_signaling"/>
</dbReference>
<keyword evidence="1" id="KW-0812">Transmembrane</keyword>
<accession>Q1K435</accession>
<dbReference type="Proteomes" id="UP000005695">
    <property type="component" value="Unassembled WGS sequence"/>
</dbReference>
<dbReference type="SMART" id="SM00052">
    <property type="entry name" value="EAL"/>
    <property type="match status" value="1"/>
</dbReference>
<dbReference type="Gene3D" id="3.20.20.450">
    <property type="entry name" value="EAL domain"/>
    <property type="match status" value="1"/>
</dbReference>
<dbReference type="OrthoDB" id="9777298at2"/>
<dbReference type="Gene3D" id="3.30.450.20">
    <property type="entry name" value="PAS domain"/>
    <property type="match status" value="1"/>
</dbReference>
<protein>
    <submittedName>
        <fullName evidence="4">Diguanylate cyclase/phosphodiesterase</fullName>
    </submittedName>
</protein>
<organism evidence="4 5">
    <name type="scientific">Desulfuromonas acetoxidans (strain DSM 684 / 11070)</name>
    <dbReference type="NCBI Taxonomy" id="281689"/>
    <lineage>
        <taxon>Bacteria</taxon>
        <taxon>Pseudomonadati</taxon>
        <taxon>Thermodesulfobacteriota</taxon>
        <taxon>Desulfuromonadia</taxon>
        <taxon>Desulfuromonadales</taxon>
        <taxon>Desulfuromonadaceae</taxon>
        <taxon>Desulfuromonas</taxon>
    </lineage>
</organism>
<dbReference type="PROSITE" id="PS50887">
    <property type="entry name" value="GGDEF"/>
    <property type="match status" value="1"/>
</dbReference>
<keyword evidence="1" id="KW-1133">Transmembrane helix</keyword>
<dbReference type="SMART" id="SM00267">
    <property type="entry name" value="GGDEF"/>
    <property type="match status" value="1"/>
</dbReference>
<keyword evidence="1" id="KW-0472">Membrane</keyword>
<dbReference type="PANTHER" id="PTHR44757:SF2">
    <property type="entry name" value="BIOFILM ARCHITECTURE MAINTENANCE PROTEIN MBAA"/>
    <property type="match status" value="1"/>
</dbReference>
<dbReference type="InterPro" id="IPR035919">
    <property type="entry name" value="EAL_sf"/>
</dbReference>
<dbReference type="CDD" id="cd01948">
    <property type="entry name" value="EAL"/>
    <property type="match status" value="1"/>
</dbReference>
<evidence type="ECO:0000256" key="1">
    <source>
        <dbReference type="SAM" id="Phobius"/>
    </source>
</evidence>